<evidence type="ECO:0000313" key="4">
    <source>
        <dbReference type="EMBL" id="SVA10536.1"/>
    </source>
</evidence>
<evidence type="ECO:0000259" key="3">
    <source>
        <dbReference type="PROSITE" id="PS50893"/>
    </source>
</evidence>
<dbReference type="AlphaFoldDB" id="A0A381T2U7"/>
<name>A0A381T2U7_9ZZZZ</name>
<organism evidence="4">
    <name type="scientific">marine metagenome</name>
    <dbReference type="NCBI Taxonomy" id="408172"/>
    <lineage>
        <taxon>unclassified sequences</taxon>
        <taxon>metagenomes</taxon>
        <taxon>ecological metagenomes</taxon>
    </lineage>
</organism>
<dbReference type="SUPFAM" id="SSF52540">
    <property type="entry name" value="P-loop containing nucleoside triphosphate hydrolases"/>
    <property type="match status" value="1"/>
</dbReference>
<dbReference type="PROSITE" id="PS50893">
    <property type="entry name" value="ABC_TRANSPORTER_2"/>
    <property type="match status" value="1"/>
</dbReference>
<protein>
    <recommendedName>
        <fullName evidence="3">ABC transporter domain-containing protein</fullName>
    </recommendedName>
</protein>
<evidence type="ECO:0000256" key="2">
    <source>
        <dbReference type="ARBA" id="ARBA00022840"/>
    </source>
</evidence>
<dbReference type="PANTHER" id="PTHR43204:SF1">
    <property type="entry name" value="ABC TRANSPORTER I FAMILY MEMBER 6, CHLOROPLASTIC"/>
    <property type="match status" value="1"/>
</dbReference>
<keyword evidence="2" id="KW-0067">ATP-binding</keyword>
<dbReference type="PANTHER" id="PTHR43204">
    <property type="entry name" value="ABC TRANSPORTER I FAMILY MEMBER 6, CHLOROPLASTIC"/>
    <property type="match status" value="1"/>
</dbReference>
<dbReference type="CDD" id="cd03217">
    <property type="entry name" value="ABC_FeS_Assembly"/>
    <property type="match status" value="1"/>
</dbReference>
<evidence type="ECO:0000256" key="1">
    <source>
        <dbReference type="ARBA" id="ARBA00022741"/>
    </source>
</evidence>
<dbReference type="Gene3D" id="3.40.50.300">
    <property type="entry name" value="P-loop containing nucleotide triphosphate hydrolases"/>
    <property type="match status" value="1"/>
</dbReference>
<reference evidence="4" key="1">
    <citation type="submission" date="2018-05" db="EMBL/GenBank/DDBJ databases">
        <authorList>
            <person name="Lanie J.A."/>
            <person name="Ng W.-L."/>
            <person name="Kazmierczak K.M."/>
            <person name="Andrzejewski T.M."/>
            <person name="Davidsen T.M."/>
            <person name="Wayne K.J."/>
            <person name="Tettelin H."/>
            <person name="Glass J.I."/>
            <person name="Rusch D."/>
            <person name="Podicherti R."/>
            <person name="Tsui H.-C.T."/>
            <person name="Winkler M.E."/>
        </authorList>
    </citation>
    <scope>NUCLEOTIDE SEQUENCE</scope>
</reference>
<dbReference type="InterPro" id="IPR003593">
    <property type="entry name" value="AAA+_ATPase"/>
</dbReference>
<dbReference type="EMBL" id="UINC01003943">
    <property type="protein sequence ID" value="SVA10536.1"/>
    <property type="molecule type" value="Genomic_DNA"/>
</dbReference>
<dbReference type="SMART" id="SM00382">
    <property type="entry name" value="AAA"/>
    <property type="match status" value="1"/>
</dbReference>
<dbReference type="Pfam" id="PF00005">
    <property type="entry name" value="ABC_tran"/>
    <property type="match status" value="1"/>
</dbReference>
<dbReference type="NCBIfam" id="TIGR01978">
    <property type="entry name" value="sufC"/>
    <property type="match status" value="1"/>
</dbReference>
<gene>
    <name evidence="4" type="ORF">METZ01_LOCUS63390</name>
</gene>
<dbReference type="InterPro" id="IPR003439">
    <property type="entry name" value="ABC_transporter-like_ATP-bd"/>
</dbReference>
<proteinExistence type="predicted"/>
<accession>A0A381T2U7</accession>
<sequence>VLRIEGLSARVGETEILHGIDLEIRPGEVHAVMGPNGSGKSTLSHVLMGRPGYEVTEGSVILDGVDLLGLPTWERARAGLFLALQHPTEVPGVSLESVVTESARAAGRSTEGVNEVLVAEAIRIGFDDRFLARPVNVDLSGGEKKRNEALMMGALRPKYAVLDEIDSGLDVDALATVSRRIQEATDEDGLGVLAITHFSRLLEVLEPDRVHVLARGRIHTSGGPELAERLEAEGYVGVLGEIGTPVDLPVGITHQAGFGDDPFADPLA</sequence>
<dbReference type="InterPro" id="IPR010230">
    <property type="entry name" value="FeS-cluster_ATPase_SufC"/>
</dbReference>
<dbReference type="GO" id="GO:0005524">
    <property type="term" value="F:ATP binding"/>
    <property type="evidence" value="ECO:0007669"/>
    <property type="project" value="UniProtKB-KW"/>
</dbReference>
<feature type="non-terminal residue" evidence="4">
    <location>
        <position position="1"/>
    </location>
</feature>
<dbReference type="InterPro" id="IPR027417">
    <property type="entry name" value="P-loop_NTPase"/>
</dbReference>
<dbReference type="GO" id="GO:0016887">
    <property type="term" value="F:ATP hydrolysis activity"/>
    <property type="evidence" value="ECO:0007669"/>
    <property type="project" value="InterPro"/>
</dbReference>
<feature type="domain" description="ABC transporter" evidence="3">
    <location>
        <begin position="2"/>
        <end position="240"/>
    </location>
</feature>
<keyword evidence="1" id="KW-0547">Nucleotide-binding</keyword>